<sequence length="189" mass="21056">MVETEQGQMQELQRRRRLERRSERERLAREKAGGGPLIPVNPVHLAPPHSNSPLPPPVQRTRQHVSALPLTLPVPPLLLLPTPAFMRSRRRGETVSGELSAAGLTSLGRPMYRHEIAWLADGRGREMHKGAGGGAPGPAHPHAQMPNMMWEQPTQGDNNMVLVAPSFTILFFVFLAQHHTILVITIHRF</sequence>
<evidence type="ECO:0000313" key="3">
    <source>
        <dbReference type="EMBL" id="KIJ09565.1"/>
    </source>
</evidence>
<keyword evidence="2" id="KW-0812">Transmembrane</keyword>
<reference evidence="4" key="2">
    <citation type="submission" date="2015-01" db="EMBL/GenBank/DDBJ databases">
        <title>Evolutionary Origins and Diversification of the Mycorrhizal Mutualists.</title>
        <authorList>
            <consortium name="DOE Joint Genome Institute"/>
            <consortium name="Mycorrhizal Genomics Consortium"/>
            <person name="Kohler A."/>
            <person name="Kuo A."/>
            <person name="Nagy L.G."/>
            <person name="Floudas D."/>
            <person name="Copeland A."/>
            <person name="Barry K.W."/>
            <person name="Cichocki N."/>
            <person name="Veneault-Fourrey C."/>
            <person name="LaButti K."/>
            <person name="Lindquist E.A."/>
            <person name="Lipzen A."/>
            <person name="Lundell T."/>
            <person name="Morin E."/>
            <person name="Murat C."/>
            <person name="Riley R."/>
            <person name="Ohm R."/>
            <person name="Sun H."/>
            <person name="Tunlid A."/>
            <person name="Henrissat B."/>
            <person name="Grigoriev I.V."/>
            <person name="Hibbett D.S."/>
            <person name="Martin F."/>
        </authorList>
    </citation>
    <scope>NUCLEOTIDE SEQUENCE [LARGE SCALE GENOMIC DNA]</scope>
    <source>
        <strain evidence="4">ATCC 200175</strain>
    </source>
</reference>
<name>A0A0C9T1I3_PAXIN</name>
<dbReference type="Proteomes" id="UP000053647">
    <property type="component" value="Unassembled WGS sequence"/>
</dbReference>
<feature type="region of interest" description="Disordered" evidence="1">
    <location>
        <begin position="1"/>
        <end position="60"/>
    </location>
</feature>
<dbReference type="EMBL" id="KN819451">
    <property type="protein sequence ID" value="KIJ09565.1"/>
    <property type="molecule type" value="Genomic_DNA"/>
</dbReference>
<keyword evidence="4" id="KW-1185">Reference proteome</keyword>
<proteinExistence type="predicted"/>
<organism evidence="3 4">
    <name type="scientific">Paxillus involutus ATCC 200175</name>
    <dbReference type="NCBI Taxonomy" id="664439"/>
    <lineage>
        <taxon>Eukaryota</taxon>
        <taxon>Fungi</taxon>
        <taxon>Dikarya</taxon>
        <taxon>Basidiomycota</taxon>
        <taxon>Agaricomycotina</taxon>
        <taxon>Agaricomycetes</taxon>
        <taxon>Agaricomycetidae</taxon>
        <taxon>Boletales</taxon>
        <taxon>Paxilineae</taxon>
        <taxon>Paxillaceae</taxon>
        <taxon>Paxillus</taxon>
    </lineage>
</organism>
<evidence type="ECO:0000256" key="2">
    <source>
        <dbReference type="SAM" id="Phobius"/>
    </source>
</evidence>
<feature type="compositionally biased region" description="Low complexity" evidence="1">
    <location>
        <begin position="1"/>
        <end position="11"/>
    </location>
</feature>
<keyword evidence="2" id="KW-0472">Membrane</keyword>
<feature type="transmembrane region" description="Helical" evidence="2">
    <location>
        <begin position="162"/>
        <end position="186"/>
    </location>
</feature>
<protein>
    <submittedName>
        <fullName evidence="3">Uncharacterized protein</fullName>
    </submittedName>
</protein>
<dbReference type="AlphaFoldDB" id="A0A0C9T1I3"/>
<evidence type="ECO:0000256" key="1">
    <source>
        <dbReference type="SAM" id="MobiDB-lite"/>
    </source>
</evidence>
<reference evidence="3 4" key="1">
    <citation type="submission" date="2014-06" db="EMBL/GenBank/DDBJ databases">
        <authorList>
            <consortium name="DOE Joint Genome Institute"/>
            <person name="Kuo A."/>
            <person name="Kohler A."/>
            <person name="Nagy L.G."/>
            <person name="Floudas D."/>
            <person name="Copeland A."/>
            <person name="Barry K.W."/>
            <person name="Cichocki N."/>
            <person name="Veneault-Fourrey C."/>
            <person name="LaButti K."/>
            <person name="Lindquist E.A."/>
            <person name="Lipzen A."/>
            <person name="Lundell T."/>
            <person name="Morin E."/>
            <person name="Murat C."/>
            <person name="Sun H."/>
            <person name="Tunlid A."/>
            <person name="Henrissat B."/>
            <person name="Grigoriev I.V."/>
            <person name="Hibbett D.S."/>
            <person name="Martin F."/>
            <person name="Nordberg H.P."/>
            <person name="Cantor M.N."/>
            <person name="Hua S.X."/>
        </authorList>
    </citation>
    <scope>NUCLEOTIDE SEQUENCE [LARGE SCALE GENOMIC DNA]</scope>
    <source>
        <strain evidence="3 4">ATCC 200175</strain>
    </source>
</reference>
<gene>
    <name evidence="3" type="ORF">PAXINDRAFT_102228</name>
</gene>
<keyword evidence="2" id="KW-1133">Transmembrane helix</keyword>
<accession>A0A0C9T1I3</accession>
<feature type="compositionally biased region" description="Basic and acidic residues" evidence="1">
    <location>
        <begin position="20"/>
        <end position="32"/>
    </location>
</feature>
<evidence type="ECO:0000313" key="4">
    <source>
        <dbReference type="Proteomes" id="UP000053647"/>
    </source>
</evidence>
<feature type="region of interest" description="Disordered" evidence="1">
    <location>
        <begin position="128"/>
        <end position="152"/>
    </location>
</feature>
<dbReference type="HOGENOM" id="CLU_1434851_0_0_1"/>